<dbReference type="InterPro" id="IPR001054">
    <property type="entry name" value="A/G_cyclase"/>
</dbReference>
<evidence type="ECO:0000256" key="2">
    <source>
        <dbReference type="ARBA" id="ARBA00022692"/>
    </source>
</evidence>
<gene>
    <name evidence="9" type="ORF">KUTeg_023829</name>
</gene>
<dbReference type="Pfam" id="PF00211">
    <property type="entry name" value="Guanylate_cyc"/>
    <property type="match status" value="1"/>
</dbReference>
<reference evidence="9 10" key="1">
    <citation type="submission" date="2022-12" db="EMBL/GenBank/DDBJ databases">
        <title>Chromosome-level genome of Tegillarca granosa.</title>
        <authorList>
            <person name="Kim J."/>
        </authorList>
    </citation>
    <scope>NUCLEOTIDE SEQUENCE [LARGE SCALE GENOMIC DNA]</scope>
    <source>
        <strain evidence="9">Teg-2019</strain>
        <tissue evidence="9">Adductor muscle</tissue>
    </source>
</reference>
<comment type="subcellular location">
    <subcellularLocation>
        <location evidence="1">Membrane</location>
    </subcellularLocation>
</comment>
<evidence type="ECO:0000256" key="3">
    <source>
        <dbReference type="ARBA" id="ARBA00022741"/>
    </source>
</evidence>
<feature type="domain" description="Guanylate cyclase" evidence="8">
    <location>
        <begin position="3"/>
        <end position="42"/>
    </location>
</feature>
<keyword evidence="3" id="KW-0547">Nucleotide-binding</keyword>
<accession>A0ABQ9E365</accession>
<dbReference type="InterPro" id="IPR029787">
    <property type="entry name" value="Nucleotide_cyclase"/>
</dbReference>
<protein>
    <recommendedName>
        <fullName evidence="8">Guanylate cyclase domain-containing protein</fullName>
    </recommendedName>
</protein>
<dbReference type="EMBL" id="JARBDR010000921">
    <property type="protein sequence ID" value="KAJ8299769.1"/>
    <property type="molecule type" value="Genomic_DNA"/>
</dbReference>
<evidence type="ECO:0000259" key="8">
    <source>
        <dbReference type="Pfam" id="PF00211"/>
    </source>
</evidence>
<evidence type="ECO:0000256" key="5">
    <source>
        <dbReference type="ARBA" id="ARBA00023136"/>
    </source>
</evidence>
<evidence type="ECO:0000256" key="6">
    <source>
        <dbReference type="ARBA" id="ARBA00023239"/>
    </source>
</evidence>
<dbReference type="SUPFAM" id="SSF55073">
    <property type="entry name" value="Nucleotide cyclase"/>
    <property type="match status" value="1"/>
</dbReference>
<dbReference type="Gene3D" id="3.30.70.1230">
    <property type="entry name" value="Nucleotide cyclase"/>
    <property type="match status" value="1"/>
</dbReference>
<keyword evidence="5" id="KW-0472">Membrane</keyword>
<evidence type="ECO:0000256" key="4">
    <source>
        <dbReference type="ARBA" id="ARBA00022989"/>
    </source>
</evidence>
<evidence type="ECO:0000256" key="7">
    <source>
        <dbReference type="SAM" id="MobiDB-lite"/>
    </source>
</evidence>
<keyword evidence="6" id="KW-0456">Lyase</keyword>
<dbReference type="PANTHER" id="PTHR11920:SF335">
    <property type="entry name" value="GUANYLATE CYCLASE"/>
    <property type="match status" value="1"/>
</dbReference>
<organism evidence="9 10">
    <name type="scientific">Tegillarca granosa</name>
    <name type="common">Malaysian cockle</name>
    <name type="synonym">Anadara granosa</name>
    <dbReference type="NCBI Taxonomy" id="220873"/>
    <lineage>
        <taxon>Eukaryota</taxon>
        <taxon>Metazoa</taxon>
        <taxon>Spiralia</taxon>
        <taxon>Lophotrochozoa</taxon>
        <taxon>Mollusca</taxon>
        <taxon>Bivalvia</taxon>
        <taxon>Autobranchia</taxon>
        <taxon>Pteriomorphia</taxon>
        <taxon>Arcoida</taxon>
        <taxon>Arcoidea</taxon>
        <taxon>Arcidae</taxon>
        <taxon>Tegillarca</taxon>
    </lineage>
</organism>
<keyword evidence="2" id="KW-0812">Transmembrane</keyword>
<feature type="compositionally biased region" description="Basic and acidic residues" evidence="7">
    <location>
        <begin position="159"/>
        <end position="169"/>
    </location>
</feature>
<keyword evidence="4" id="KW-1133">Transmembrane helix</keyword>
<dbReference type="PANTHER" id="PTHR11920">
    <property type="entry name" value="GUANYLYL CYCLASE"/>
    <property type="match status" value="1"/>
</dbReference>
<proteinExistence type="predicted"/>
<dbReference type="InterPro" id="IPR050401">
    <property type="entry name" value="Cyclic_nucleotide_synthase"/>
</dbReference>
<evidence type="ECO:0000313" key="9">
    <source>
        <dbReference type="EMBL" id="KAJ8299769.1"/>
    </source>
</evidence>
<feature type="region of interest" description="Disordered" evidence="7">
    <location>
        <begin position="159"/>
        <end position="181"/>
    </location>
</feature>
<name>A0ABQ9E365_TEGGR</name>
<evidence type="ECO:0000313" key="10">
    <source>
        <dbReference type="Proteomes" id="UP001217089"/>
    </source>
</evidence>
<sequence>MAMKIHISETTYRELKPYPYIVQERGTITVKGKGTMKTYWLLAKNQEGKPICPFSSVIMDELAKADHIPDGSEHLANVERSDSVEIRNVYSPVSFADVARNKSSTTSPGSSPLKANFYKQNINHIDQYQKPDPNYMKIIEIKSPTKEKQHIADRMKYSNEKHNNFENRGRNPISNNDYSDDVDPYRSQTCILL</sequence>
<comment type="caution">
    <text evidence="9">The sequence shown here is derived from an EMBL/GenBank/DDBJ whole genome shotgun (WGS) entry which is preliminary data.</text>
</comment>
<evidence type="ECO:0000256" key="1">
    <source>
        <dbReference type="ARBA" id="ARBA00004370"/>
    </source>
</evidence>
<dbReference type="Proteomes" id="UP001217089">
    <property type="component" value="Unassembled WGS sequence"/>
</dbReference>
<keyword evidence="10" id="KW-1185">Reference proteome</keyword>